<dbReference type="AlphaFoldDB" id="A0A9D4E9L8"/>
<evidence type="ECO:0000313" key="1">
    <source>
        <dbReference type="EMBL" id="KAH3775105.1"/>
    </source>
</evidence>
<sequence length="67" mass="7440">MAGNPHELDRSRVYNVCVQHKILSSVDITSSIGQSLNLPMVVPLHFRVLRGHTGKLGVQSGRRPSYE</sequence>
<proteinExistence type="predicted"/>
<protein>
    <submittedName>
        <fullName evidence="1">Uncharacterized protein</fullName>
    </submittedName>
</protein>
<organism evidence="1 2">
    <name type="scientific">Dreissena polymorpha</name>
    <name type="common">Zebra mussel</name>
    <name type="synonym">Mytilus polymorpha</name>
    <dbReference type="NCBI Taxonomy" id="45954"/>
    <lineage>
        <taxon>Eukaryota</taxon>
        <taxon>Metazoa</taxon>
        <taxon>Spiralia</taxon>
        <taxon>Lophotrochozoa</taxon>
        <taxon>Mollusca</taxon>
        <taxon>Bivalvia</taxon>
        <taxon>Autobranchia</taxon>
        <taxon>Heteroconchia</taxon>
        <taxon>Euheterodonta</taxon>
        <taxon>Imparidentia</taxon>
        <taxon>Neoheterodontei</taxon>
        <taxon>Myida</taxon>
        <taxon>Dreissenoidea</taxon>
        <taxon>Dreissenidae</taxon>
        <taxon>Dreissena</taxon>
    </lineage>
</organism>
<gene>
    <name evidence="1" type="ORF">DPMN_176502</name>
</gene>
<dbReference type="Proteomes" id="UP000828390">
    <property type="component" value="Unassembled WGS sequence"/>
</dbReference>
<evidence type="ECO:0000313" key="2">
    <source>
        <dbReference type="Proteomes" id="UP000828390"/>
    </source>
</evidence>
<accession>A0A9D4E9L8</accession>
<dbReference type="EMBL" id="JAIWYP010000009">
    <property type="protein sequence ID" value="KAH3775105.1"/>
    <property type="molecule type" value="Genomic_DNA"/>
</dbReference>
<comment type="caution">
    <text evidence="1">The sequence shown here is derived from an EMBL/GenBank/DDBJ whole genome shotgun (WGS) entry which is preliminary data.</text>
</comment>
<reference evidence="1" key="1">
    <citation type="journal article" date="2019" name="bioRxiv">
        <title>The Genome of the Zebra Mussel, Dreissena polymorpha: A Resource for Invasive Species Research.</title>
        <authorList>
            <person name="McCartney M.A."/>
            <person name="Auch B."/>
            <person name="Kono T."/>
            <person name="Mallez S."/>
            <person name="Zhang Y."/>
            <person name="Obille A."/>
            <person name="Becker A."/>
            <person name="Abrahante J.E."/>
            <person name="Garbe J."/>
            <person name="Badalamenti J.P."/>
            <person name="Herman A."/>
            <person name="Mangelson H."/>
            <person name="Liachko I."/>
            <person name="Sullivan S."/>
            <person name="Sone E.D."/>
            <person name="Koren S."/>
            <person name="Silverstein K.A.T."/>
            <person name="Beckman K.B."/>
            <person name="Gohl D.M."/>
        </authorList>
    </citation>
    <scope>NUCLEOTIDE SEQUENCE</scope>
    <source>
        <strain evidence="1">Duluth1</strain>
        <tissue evidence="1">Whole animal</tissue>
    </source>
</reference>
<name>A0A9D4E9L8_DREPO</name>
<keyword evidence="2" id="KW-1185">Reference proteome</keyword>
<reference evidence="1" key="2">
    <citation type="submission" date="2020-11" db="EMBL/GenBank/DDBJ databases">
        <authorList>
            <person name="McCartney M.A."/>
            <person name="Auch B."/>
            <person name="Kono T."/>
            <person name="Mallez S."/>
            <person name="Becker A."/>
            <person name="Gohl D.M."/>
            <person name="Silverstein K.A.T."/>
            <person name="Koren S."/>
            <person name="Bechman K.B."/>
            <person name="Herman A."/>
            <person name="Abrahante J.E."/>
            <person name="Garbe J."/>
        </authorList>
    </citation>
    <scope>NUCLEOTIDE SEQUENCE</scope>
    <source>
        <strain evidence="1">Duluth1</strain>
        <tissue evidence="1">Whole animal</tissue>
    </source>
</reference>